<dbReference type="Pfam" id="PF02563">
    <property type="entry name" value="Poly_export"/>
    <property type="match status" value="1"/>
</dbReference>
<protein>
    <submittedName>
        <fullName evidence="4">Capsule polysaccharide export protein</fullName>
    </submittedName>
</protein>
<feature type="domain" description="Polysaccharide export protein N-terminal" evidence="2">
    <location>
        <begin position="33"/>
        <end position="104"/>
    </location>
</feature>
<dbReference type="Proteomes" id="UP000253606">
    <property type="component" value="Chromosome"/>
</dbReference>
<dbReference type="AlphaFoldDB" id="A0A2Z5FTK4"/>
<dbReference type="InterPro" id="IPR019554">
    <property type="entry name" value="Soluble_ligand-bd"/>
</dbReference>
<dbReference type="PANTHER" id="PTHR33619">
    <property type="entry name" value="POLYSACCHARIDE EXPORT PROTEIN GFCE-RELATED"/>
    <property type="match status" value="1"/>
</dbReference>
<dbReference type="InterPro" id="IPR003715">
    <property type="entry name" value="Poly_export_N"/>
</dbReference>
<dbReference type="Pfam" id="PF10531">
    <property type="entry name" value="SLBB"/>
    <property type="match status" value="1"/>
</dbReference>
<gene>
    <name evidence="4" type="ORF">ACPOL_0779</name>
</gene>
<organism evidence="4 5">
    <name type="scientific">Acidisarcina polymorpha</name>
    <dbReference type="NCBI Taxonomy" id="2211140"/>
    <lineage>
        <taxon>Bacteria</taxon>
        <taxon>Pseudomonadati</taxon>
        <taxon>Acidobacteriota</taxon>
        <taxon>Terriglobia</taxon>
        <taxon>Terriglobales</taxon>
        <taxon>Acidobacteriaceae</taxon>
        <taxon>Acidisarcina</taxon>
    </lineage>
</organism>
<keyword evidence="5" id="KW-1185">Reference proteome</keyword>
<dbReference type="Gene3D" id="3.10.560.10">
    <property type="entry name" value="Outer membrane lipoprotein wza domain like"/>
    <property type="match status" value="2"/>
</dbReference>
<dbReference type="PANTHER" id="PTHR33619:SF3">
    <property type="entry name" value="POLYSACCHARIDE EXPORT PROTEIN GFCE-RELATED"/>
    <property type="match status" value="1"/>
</dbReference>
<proteinExistence type="predicted"/>
<accession>A0A2Z5FTK4</accession>
<dbReference type="GO" id="GO:0015159">
    <property type="term" value="F:polysaccharide transmembrane transporter activity"/>
    <property type="evidence" value="ECO:0007669"/>
    <property type="project" value="InterPro"/>
</dbReference>
<evidence type="ECO:0000313" key="5">
    <source>
        <dbReference type="Proteomes" id="UP000253606"/>
    </source>
</evidence>
<dbReference type="Gene3D" id="3.30.1950.10">
    <property type="entry name" value="wza like domain"/>
    <property type="match status" value="1"/>
</dbReference>
<evidence type="ECO:0000256" key="1">
    <source>
        <dbReference type="ARBA" id="ARBA00022729"/>
    </source>
</evidence>
<dbReference type="EMBL" id="CP030840">
    <property type="protein sequence ID" value="AXC10140.1"/>
    <property type="molecule type" value="Genomic_DNA"/>
</dbReference>
<feature type="domain" description="Soluble ligand binding" evidence="3">
    <location>
        <begin position="202"/>
        <end position="246"/>
    </location>
</feature>
<sequence length="308" mass="33240">MAQEGSAGFTVRADQKIVTADEIVRQFEAPLLTSYILGDGDEISVDVWNHPELSGKHVIGPDGKITVPIAGIVKVSELSREDAQAAIANSLIHYYSDLSITLRVDRYTSYRIYILGRAGVPGIVQFDSQPTLLDVVTRASAITSGGVGPDSAGLGRCAILRGRDQVIWVDLKSLLSQGSLALNIRLARNDMVYLPDAGEREVYVLGEVKHPGAFRLTPTMSFLDAFSQAGGATEDASENKIEIVRSASGTQREFRMSDLLSGPEHLNFALEEGDIIYVPRRNLAKFGYVLQKTSSLAAFAVLGTLGAK</sequence>
<evidence type="ECO:0000259" key="3">
    <source>
        <dbReference type="Pfam" id="PF10531"/>
    </source>
</evidence>
<evidence type="ECO:0000259" key="2">
    <source>
        <dbReference type="Pfam" id="PF02563"/>
    </source>
</evidence>
<dbReference type="InterPro" id="IPR049712">
    <property type="entry name" value="Poly_export"/>
</dbReference>
<evidence type="ECO:0000313" key="4">
    <source>
        <dbReference type="EMBL" id="AXC10140.1"/>
    </source>
</evidence>
<name>A0A2Z5FTK4_9BACT</name>
<dbReference type="KEGG" id="abas:ACPOL_0779"/>
<reference evidence="4 5" key="1">
    <citation type="journal article" date="2018" name="Front. Microbiol.">
        <title>Hydrolytic Capabilities as a Key to Environmental Success: Chitinolytic and Cellulolytic Acidobacteria From Acidic Sub-arctic Soils and Boreal Peatlands.</title>
        <authorList>
            <person name="Belova S.E."/>
            <person name="Ravin N.V."/>
            <person name="Pankratov T.A."/>
            <person name="Rakitin A.L."/>
            <person name="Ivanova A.A."/>
            <person name="Beletsky A.V."/>
            <person name="Mardanov A.V."/>
            <person name="Sinninghe Damste J.S."/>
            <person name="Dedysh S.N."/>
        </authorList>
    </citation>
    <scope>NUCLEOTIDE SEQUENCE [LARGE SCALE GENOMIC DNA]</scope>
    <source>
        <strain evidence="4 5">SBC82</strain>
    </source>
</reference>
<keyword evidence="1" id="KW-0732">Signal</keyword>